<evidence type="ECO:0000313" key="1">
    <source>
        <dbReference type="EMBL" id="VVU47715.1"/>
    </source>
</evidence>
<reference evidence="1 2" key="1">
    <citation type="submission" date="2019-09" db="EMBL/GenBank/DDBJ databases">
        <authorList>
            <person name="Depoorter E."/>
        </authorList>
    </citation>
    <scope>NUCLEOTIDE SEQUENCE [LARGE SCALE GENOMIC DNA]</scope>
    <source>
        <strain evidence="1">LMG 20980</strain>
    </source>
</reference>
<dbReference type="Proteomes" id="UP000494201">
    <property type="component" value="Unassembled WGS sequence"/>
</dbReference>
<organism evidence="1 2">
    <name type="scientific">Burkholderia anthina</name>
    <dbReference type="NCBI Taxonomy" id="179879"/>
    <lineage>
        <taxon>Bacteria</taxon>
        <taxon>Pseudomonadati</taxon>
        <taxon>Pseudomonadota</taxon>
        <taxon>Betaproteobacteria</taxon>
        <taxon>Burkholderiales</taxon>
        <taxon>Burkholderiaceae</taxon>
        <taxon>Burkholderia</taxon>
        <taxon>Burkholderia cepacia complex</taxon>
    </lineage>
</organism>
<protein>
    <submittedName>
        <fullName evidence="1">Uncharacterized protein</fullName>
    </submittedName>
</protein>
<sequence length="218" mass="24445">MLTGGQTSGNAVSTLKQKQAYQPDSLQLFHMRVNVIPHMLVRIDAARQALELEKKYTSLDYIEVFRSAVPPQRVLFTVLGGYTQPVISIAALQCRVLLEFLGLTASKRDRGLLVSTKDRRLDGDIGIEHYVDVNGQPLSRLTRAQALASIANPSRAEQAWTTVIEFTNQRLAHATDDQRLGGKSVRPHLYNAFRTVPQLVEQAFIERAEQPTQPRQLQ</sequence>
<accession>A0A6P2G2K5</accession>
<dbReference type="EMBL" id="CABVLY010000001">
    <property type="protein sequence ID" value="VVU47715.1"/>
    <property type="molecule type" value="Genomic_DNA"/>
</dbReference>
<dbReference type="AlphaFoldDB" id="A0A6P2G2K5"/>
<proteinExistence type="predicted"/>
<gene>
    <name evidence="1" type="ORF">BAN20980_00407</name>
</gene>
<name>A0A6P2G2K5_9BURK</name>
<evidence type="ECO:0000313" key="2">
    <source>
        <dbReference type="Proteomes" id="UP000494201"/>
    </source>
</evidence>